<dbReference type="InterPro" id="IPR011990">
    <property type="entry name" value="TPR-like_helical_dom_sf"/>
</dbReference>
<dbReference type="Gene3D" id="1.10.10.10">
    <property type="entry name" value="Winged helix-like DNA-binding domain superfamily/Winged helix DNA-binding domain"/>
    <property type="match status" value="1"/>
</dbReference>
<name>A0ABQ1FCK7_9SPHN</name>
<evidence type="ECO:0000313" key="6">
    <source>
        <dbReference type="Proteomes" id="UP000603317"/>
    </source>
</evidence>
<dbReference type="InterPro" id="IPR016032">
    <property type="entry name" value="Sig_transdc_resp-reg_C-effctor"/>
</dbReference>
<dbReference type="Gene3D" id="1.25.40.10">
    <property type="entry name" value="Tetratricopeptide repeat domain"/>
    <property type="match status" value="1"/>
</dbReference>
<gene>
    <name evidence="5" type="ORF">GCM10010923_16190</name>
</gene>
<dbReference type="SUPFAM" id="SSF46894">
    <property type="entry name" value="C-terminal effector domain of the bipartite response regulators"/>
    <property type="match status" value="1"/>
</dbReference>
<dbReference type="Proteomes" id="UP000603317">
    <property type="component" value="Unassembled WGS sequence"/>
</dbReference>
<dbReference type="CDD" id="cd00383">
    <property type="entry name" value="trans_reg_C"/>
    <property type="match status" value="1"/>
</dbReference>
<evidence type="ECO:0000256" key="3">
    <source>
        <dbReference type="SAM" id="MobiDB-lite"/>
    </source>
</evidence>
<evidence type="ECO:0000256" key="1">
    <source>
        <dbReference type="ARBA" id="ARBA00023125"/>
    </source>
</evidence>
<dbReference type="Pfam" id="PF00486">
    <property type="entry name" value="Trans_reg_C"/>
    <property type="match status" value="1"/>
</dbReference>
<evidence type="ECO:0000259" key="4">
    <source>
        <dbReference type="PROSITE" id="PS51755"/>
    </source>
</evidence>
<dbReference type="EMBL" id="BMID01000001">
    <property type="protein sequence ID" value="GGA06978.1"/>
    <property type="molecule type" value="Genomic_DNA"/>
</dbReference>
<dbReference type="RefSeq" id="WP_188642211.1">
    <property type="nucleotide sequence ID" value="NZ_BMID01000001.1"/>
</dbReference>
<dbReference type="PROSITE" id="PS51755">
    <property type="entry name" value="OMPR_PHOB"/>
    <property type="match status" value="1"/>
</dbReference>
<feature type="domain" description="OmpR/PhoB-type" evidence="4">
    <location>
        <begin position="8"/>
        <end position="106"/>
    </location>
</feature>
<dbReference type="SUPFAM" id="SSF48452">
    <property type="entry name" value="TPR-like"/>
    <property type="match status" value="1"/>
</dbReference>
<dbReference type="InterPro" id="IPR036388">
    <property type="entry name" value="WH-like_DNA-bd_sf"/>
</dbReference>
<keyword evidence="6" id="KW-1185">Reference proteome</keyword>
<evidence type="ECO:0000313" key="5">
    <source>
        <dbReference type="EMBL" id="GGA06978.1"/>
    </source>
</evidence>
<organism evidence="5 6">
    <name type="scientific">Blastomonas marina</name>
    <dbReference type="NCBI Taxonomy" id="1867408"/>
    <lineage>
        <taxon>Bacteria</taxon>
        <taxon>Pseudomonadati</taxon>
        <taxon>Pseudomonadota</taxon>
        <taxon>Alphaproteobacteria</taxon>
        <taxon>Sphingomonadales</taxon>
        <taxon>Sphingomonadaceae</taxon>
        <taxon>Blastomonas</taxon>
    </lineage>
</organism>
<reference evidence="6" key="1">
    <citation type="journal article" date="2019" name="Int. J. Syst. Evol. Microbiol.">
        <title>The Global Catalogue of Microorganisms (GCM) 10K type strain sequencing project: providing services to taxonomists for standard genome sequencing and annotation.</title>
        <authorList>
            <consortium name="The Broad Institute Genomics Platform"/>
            <consortium name="The Broad Institute Genome Sequencing Center for Infectious Disease"/>
            <person name="Wu L."/>
            <person name="Ma J."/>
        </authorList>
    </citation>
    <scope>NUCLEOTIDE SEQUENCE [LARGE SCALE GENOMIC DNA]</scope>
    <source>
        <strain evidence="6">CGMCC 1.15297</strain>
    </source>
</reference>
<sequence>MDAKAGPASHFRLGEFTLDPQDERVWGPAGHVKLGNKAFQVLLRLVEQDGGLVTKDELFSSVWDGMAVSESALTSAVKELRRALGDDPKNPRYIESVYGRGYRLVAQAVVESEPARPKVSAAHPGSSDRSEPQSYPPLLHVPALRHDSAQGGSWLDEVIREEILHALSRFSDFRLVSGSVAENTDDAAQPTGKRDYRLEIRLFRGVGPLGVFARLVRMENGEIIWSDRAQVDPEQPEADIEKLVRVIVSAVLPRLTDDLTRHLPAIPTDAYGRYLQNTKAMRTASGLEAMQEVARRWEELIESHPGFARAYAPLILLLNTDFGYSGLGSTTTDHRGRAAELARRAVLIDPTEPFLHTVMAWCYLWAGEAAQASEHLRQAYDLNPYHRKRLLQIGTGWMFIGDLDRAVELLDKCESLTPFITEAPHEEAGLLHLLLGEYDKAEDCLRRVARPTISSELYRVLAASAAGASQTATLARKLHAMVAARWCGDTPPDRERFIAWALFHHPFQQQDRRDWVTDQLQEIADLVD</sequence>
<dbReference type="PANTHER" id="PTHR47691">
    <property type="entry name" value="REGULATOR-RELATED"/>
    <property type="match status" value="1"/>
</dbReference>
<dbReference type="InterPro" id="IPR001867">
    <property type="entry name" value="OmpR/PhoB-type_DNA-bd"/>
</dbReference>
<proteinExistence type="predicted"/>
<dbReference type="SMART" id="SM00862">
    <property type="entry name" value="Trans_reg_C"/>
    <property type="match status" value="1"/>
</dbReference>
<comment type="caution">
    <text evidence="5">The sequence shown here is derived from an EMBL/GenBank/DDBJ whole genome shotgun (WGS) entry which is preliminary data.</text>
</comment>
<accession>A0ABQ1FCK7</accession>
<evidence type="ECO:0000256" key="2">
    <source>
        <dbReference type="PROSITE-ProRule" id="PRU01091"/>
    </source>
</evidence>
<dbReference type="PANTHER" id="PTHR47691:SF3">
    <property type="entry name" value="HTH-TYPE TRANSCRIPTIONAL REGULATOR RV0890C-RELATED"/>
    <property type="match status" value="1"/>
</dbReference>
<protein>
    <submittedName>
        <fullName evidence="5">Membrane protein</fullName>
    </submittedName>
</protein>
<feature type="DNA-binding region" description="OmpR/PhoB-type" evidence="2">
    <location>
        <begin position="8"/>
        <end position="106"/>
    </location>
</feature>
<feature type="region of interest" description="Disordered" evidence="3">
    <location>
        <begin position="115"/>
        <end position="136"/>
    </location>
</feature>
<keyword evidence="1 2" id="KW-0238">DNA-binding</keyword>